<keyword evidence="2" id="KW-1185">Reference proteome</keyword>
<dbReference type="Proteomes" id="UP000781932">
    <property type="component" value="Unassembled WGS sequence"/>
</dbReference>
<reference evidence="1" key="1">
    <citation type="submission" date="2020-03" db="EMBL/GenBank/DDBJ databases">
        <authorList>
            <person name="He L."/>
        </authorList>
    </citation>
    <scope>NUCLEOTIDE SEQUENCE</scope>
    <source>
        <strain evidence="1">CkLH20</strain>
    </source>
</reference>
<sequence length="99" mass="11732">MRNHKKRFLYPFNRDHLDRLDRHLEMANVALHAALQMAELEISMVTQTLIQEIQLNASTSDSTVLRIEEKLDKHFSVAQENNMIMQSDCCKSWFQNRTR</sequence>
<accession>A0A9P6I2M7</accession>
<evidence type="ECO:0000313" key="1">
    <source>
        <dbReference type="EMBL" id="KAF9875328.1"/>
    </source>
</evidence>
<dbReference type="RefSeq" id="XP_038744789.1">
    <property type="nucleotide sequence ID" value="XM_038889865.1"/>
</dbReference>
<gene>
    <name evidence="1" type="ORF">CkaCkLH20_07148</name>
</gene>
<reference evidence="1" key="2">
    <citation type="submission" date="2020-11" db="EMBL/GenBank/DDBJ databases">
        <title>Whole genome sequencing of Colletotrichum sp.</title>
        <authorList>
            <person name="Li H."/>
        </authorList>
    </citation>
    <scope>NUCLEOTIDE SEQUENCE</scope>
    <source>
        <strain evidence="1">CkLH20</strain>
    </source>
</reference>
<proteinExistence type="predicted"/>
<comment type="caution">
    <text evidence="1">The sequence shown here is derived from an EMBL/GenBank/DDBJ whole genome shotgun (WGS) entry which is preliminary data.</text>
</comment>
<protein>
    <submittedName>
        <fullName evidence="1">Uncharacterized protein</fullName>
    </submittedName>
</protein>
<dbReference type="AlphaFoldDB" id="A0A9P6I2M7"/>
<organism evidence="1 2">
    <name type="scientific">Colletotrichum karsti</name>
    <dbReference type="NCBI Taxonomy" id="1095194"/>
    <lineage>
        <taxon>Eukaryota</taxon>
        <taxon>Fungi</taxon>
        <taxon>Dikarya</taxon>
        <taxon>Ascomycota</taxon>
        <taxon>Pezizomycotina</taxon>
        <taxon>Sordariomycetes</taxon>
        <taxon>Hypocreomycetidae</taxon>
        <taxon>Glomerellales</taxon>
        <taxon>Glomerellaceae</taxon>
        <taxon>Colletotrichum</taxon>
        <taxon>Colletotrichum boninense species complex</taxon>
    </lineage>
</organism>
<dbReference type="EMBL" id="JAATWM020000022">
    <property type="protein sequence ID" value="KAF9875328.1"/>
    <property type="molecule type" value="Genomic_DNA"/>
</dbReference>
<dbReference type="GeneID" id="62162939"/>
<name>A0A9P6I2M7_9PEZI</name>
<evidence type="ECO:0000313" key="2">
    <source>
        <dbReference type="Proteomes" id="UP000781932"/>
    </source>
</evidence>